<dbReference type="OrthoDB" id="1412255at2759"/>
<sequence length="211" mass="24123">MPSSILYTLSLPIHLQILEEKRKRSESTNSSPETQDMSQISTLTEISTLTLAHTPIYSISARKRKRFMIEEQVRRLSEIRSTRFSRISGNNPCLKTTLSTVANSNYTKTCVNEENRKLKQFEQNQLDDTIILSPIVGSIEEVEGSLGQYFRCSENIKEIDEKGMVAARHFDAKHFRIEVDMWLGFEDAKKVDYIKSLVSADAQQLLLTRGC</sequence>
<keyword evidence="3" id="KW-1185">Reference proteome</keyword>
<name>G7L7P4_MEDTR</name>
<reference evidence="2" key="3">
    <citation type="submission" date="2015-04" db="UniProtKB">
        <authorList>
            <consortium name="EnsemblPlants"/>
        </authorList>
    </citation>
    <scope>IDENTIFICATION</scope>
    <source>
        <strain evidence="2">cv. Jemalong A17</strain>
    </source>
</reference>
<dbReference type="Proteomes" id="UP000002051">
    <property type="component" value="Chromosome 8"/>
</dbReference>
<evidence type="ECO:0000313" key="3">
    <source>
        <dbReference type="Proteomes" id="UP000002051"/>
    </source>
</evidence>
<dbReference type="PaxDb" id="3880-AET02635"/>
<evidence type="ECO:0000313" key="1">
    <source>
        <dbReference type="EMBL" id="AET02635.1"/>
    </source>
</evidence>
<dbReference type="EMBL" id="CM001224">
    <property type="protein sequence ID" value="AET02635.1"/>
    <property type="molecule type" value="Genomic_DNA"/>
</dbReference>
<dbReference type="HOGENOM" id="CLU_1306497_0_0_1"/>
<protein>
    <submittedName>
        <fullName evidence="1 2">Uncharacterized protein</fullName>
    </submittedName>
</protein>
<dbReference type="AlphaFoldDB" id="G7L7P4"/>
<organism evidence="1 3">
    <name type="scientific">Medicago truncatula</name>
    <name type="common">Barrel medic</name>
    <name type="synonym">Medicago tribuloides</name>
    <dbReference type="NCBI Taxonomy" id="3880"/>
    <lineage>
        <taxon>Eukaryota</taxon>
        <taxon>Viridiplantae</taxon>
        <taxon>Streptophyta</taxon>
        <taxon>Embryophyta</taxon>
        <taxon>Tracheophyta</taxon>
        <taxon>Spermatophyta</taxon>
        <taxon>Magnoliopsida</taxon>
        <taxon>eudicotyledons</taxon>
        <taxon>Gunneridae</taxon>
        <taxon>Pentapetalae</taxon>
        <taxon>rosids</taxon>
        <taxon>fabids</taxon>
        <taxon>Fabales</taxon>
        <taxon>Fabaceae</taxon>
        <taxon>Papilionoideae</taxon>
        <taxon>50 kb inversion clade</taxon>
        <taxon>NPAAA clade</taxon>
        <taxon>Hologalegina</taxon>
        <taxon>IRL clade</taxon>
        <taxon>Trifolieae</taxon>
        <taxon>Medicago</taxon>
    </lineage>
</organism>
<proteinExistence type="predicted"/>
<accession>G7L7P4</accession>
<reference evidence="1 3" key="2">
    <citation type="journal article" date="2014" name="BMC Genomics">
        <title>An improved genome release (version Mt4.0) for the model legume Medicago truncatula.</title>
        <authorList>
            <person name="Tang H."/>
            <person name="Krishnakumar V."/>
            <person name="Bidwell S."/>
            <person name="Rosen B."/>
            <person name="Chan A."/>
            <person name="Zhou S."/>
            <person name="Gentzbittel L."/>
            <person name="Childs K.L."/>
            <person name="Yandell M."/>
            <person name="Gundlach H."/>
            <person name="Mayer K.F."/>
            <person name="Schwartz D.C."/>
            <person name="Town C.D."/>
        </authorList>
    </citation>
    <scope>GENOME REANNOTATION</scope>
    <source>
        <strain evidence="2 3">cv. Jemalong A17</strain>
    </source>
</reference>
<evidence type="ECO:0000313" key="2">
    <source>
        <dbReference type="EnsemblPlants" id="AET02635"/>
    </source>
</evidence>
<dbReference type="EnsemblPlants" id="AET02635">
    <property type="protein sequence ID" value="AET02635"/>
    <property type="gene ID" value="MTR_8g044960"/>
</dbReference>
<reference evidence="1 3" key="1">
    <citation type="journal article" date="2011" name="Nature">
        <title>The Medicago genome provides insight into the evolution of rhizobial symbioses.</title>
        <authorList>
            <person name="Young N.D."/>
            <person name="Debelle F."/>
            <person name="Oldroyd G.E."/>
            <person name="Geurts R."/>
            <person name="Cannon S.B."/>
            <person name="Udvardi M.K."/>
            <person name="Benedito V.A."/>
            <person name="Mayer K.F."/>
            <person name="Gouzy J."/>
            <person name="Schoof H."/>
            <person name="Van de Peer Y."/>
            <person name="Proost S."/>
            <person name="Cook D.R."/>
            <person name="Meyers B.C."/>
            <person name="Spannagl M."/>
            <person name="Cheung F."/>
            <person name="De Mita S."/>
            <person name="Krishnakumar V."/>
            <person name="Gundlach H."/>
            <person name="Zhou S."/>
            <person name="Mudge J."/>
            <person name="Bharti A.K."/>
            <person name="Murray J.D."/>
            <person name="Naoumkina M.A."/>
            <person name="Rosen B."/>
            <person name="Silverstein K.A."/>
            <person name="Tang H."/>
            <person name="Rombauts S."/>
            <person name="Zhao P.X."/>
            <person name="Zhou P."/>
            <person name="Barbe V."/>
            <person name="Bardou P."/>
            <person name="Bechner M."/>
            <person name="Bellec A."/>
            <person name="Berger A."/>
            <person name="Berges H."/>
            <person name="Bidwell S."/>
            <person name="Bisseling T."/>
            <person name="Choisne N."/>
            <person name="Couloux A."/>
            <person name="Denny R."/>
            <person name="Deshpande S."/>
            <person name="Dai X."/>
            <person name="Doyle J.J."/>
            <person name="Dudez A.M."/>
            <person name="Farmer A.D."/>
            <person name="Fouteau S."/>
            <person name="Franken C."/>
            <person name="Gibelin C."/>
            <person name="Gish J."/>
            <person name="Goldstein S."/>
            <person name="Gonzalez A.J."/>
            <person name="Green P.J."/>
            <person name="Hallab A."/>
            <person name="Hartog M."/>
            <person name="Hua A."/>
            <person name="Humphray S.J."/>
            <person name="Jeong D.H."/>
            <person name="Jing Y."/>
            <person name="Jocker A."/>
            <person name="Kenton S.M."/>
            <person name="Kim D.J."/>
            <person name="Klee K."/>
            <person name="Lai H."/>
            <person name="Lang C."/>
            <person name="Lin S."/>
            <person name="Macmil S.L."/>
            <person name="Magdelenat G."/>
            <person name="Matthews L."/>
            <person name="McCorrison J."/>
            <person name="Monaghan E.L."/>
            <person name="Mun J.H."/>
            <person name="Najar F.Z."/>
            <person name="Nicholson C."/>
            <person name="Noirot C."/>
            <person name="O'Bleness M."/>
            <person name="Paule C.R."/>
            <person name="Poulain J."/>
            <person name="Prion F."/>
            <person name="Qin B."/>
            <person name="Qu C."/>
            <person name="Retzel E.F."/>
            <person name="Riddle C."/>
            <person name="Sallet E."/>
            <person name="Samain S."/>
            <person name="Samson N."/>
            <person name="Sanders I."/>
            <person name="Saurat O."/>
            <person name="Scarpelli C."/>
            <person name="Schiex T."/>
            <person name="Segurens B."/>
            <person name="Severin A.J."/>
            <person name="Sherrier D.J."/>
            <person name="Shi R."/>
            <person name="Sims S."/>
            <person name="Singer S.R."/>
            <person name="Sinharoy S."/>
            <person name="Sterck L."/>
            <person name="Viollet A."/>
            <person name="Wang B.B."/>
            <person name="Wang K."/>
            <person name="Wang M."/>
            <person name="Wang X."/>
            <person name="Warfsmann J."/>
            <person name="Weissenbach J."/>
            <person name="White D.D."/>
            <person name="White J.D."/>
            <person name="Wiley G.B."/>
            <person name="Wincker P."/>
            <person name="Xing Y."/>
            <person name="Yang L."/>
            <person name="Yao Z."/>
            <person name="Ying F."/>
            <person name="Zhai J."/>
            <person name="Zhou L."/>
            <person name="Zuber A."/>
            <person name="Denarie J."/>
            <person name="Dixon R.A."/>
            <person name="May G.D."/>
            <person name="Schwartz D.C."/>
            <person name="Rogers J."/>
            <person name="Quetier F."/>
            <person name="Town C.D."/>
            <person name="Roe B.A."/>
        </authorList>
    </citation>
    <scope>NUCLEOTIDE SEQUENCE [LARGE SCALE GENOMIC DNA]</scope>
    <source>
        <strain evidence="1">A17</strain>
        <strain evidence="2 3">cv. Jemalong A17</strain>
    </source>
</reference>
<gene>
    <name evidence="2" type="primary">11405247</name>
    <name evidence="1" type="ordered locus">MTR_8g044960</name>
</gene>